<dbReference type="Proteomes" id="UP000694408">
    <property type="component" value="Unplaced"/>
</dbReference>
<dbReference type="SMART" id="SM00033">
    <property type="entry name" value="CH"/>
    <property type="match status" value="1"/>
</dbReference>
<dbReference type="InterPro" id="IPR001715">
    <property type="entry name" value="CH_dom"/>
</dbReference>
<proteinExistence type="predicted"/>
<dbReference type="GO" id="GO:0051015">
    <property type="term" value="F:actin filament binding"/>
    <property type="evidence" value="ECO:0007669"/>
    <property type="project" value="TreeGrafter"/>
</dbReference>
<evidence type="ECO:0000256" key="1">
    <source>
        <dbReference type="SAM" id="MobiDB-lite"/>
    </source>
</evidence>
<dbReference type="GO" id="GO:0031032">
    <property type="term" value="P:actomyosin structure organization"/>
    <property type="evidence" value="ECO:0007669"/>
    <property type="project" value="InterPro"/>
</dbReference>
<feature type="domain" description="Calponin-homology (CH)" evidence="2">
    <location>
        <begin position="67"/>
        <end position="171"/>
    </location>
</feature>
<protein>
    <submittedName>
        <fullName evidence="3">Calponin 1</fullName>
    </submittedName>
</protein>
<dbReference type="PANTHER" id="PTHR47385:SF12">
    <property type="entry name" value="CALPONIN-1"/>
    <property type="match status" value="1"/>
</dbReference>
<dbReference type="PANTHER" id="PTHR47385">
    <property type="entry name" value="CALPONIN"/>
    <property type="match status" value="1"/>
</dbReference>
<dbReference type="PROSITE" id="PS50021">
    <property type="entry name" value="CH"/>
    <property type="match status" value="1"/>
</dbReference>
<dbReference type="Pfam" id="PF00307">
    <property type="entry name" value="CH"/>
    <property type="match status" value="1"/>
</dbReference>
<dbReference type="SUPFAM" id="SSF47576">
    <property type="entry name" value="Calponin-homology domain, CH-domain"/>
    <property type="match status" value="1"/>
</dbReference>
<evidence type="ECO:0000313" key="4">
    <source>
        <dbReference type="Proteomes" id="UP000694408"/>
    </source>
</evidence>
<dbReference type="GO" id="GO:0015629">
    <property type="term" value="C:actin cytoskeleton"/>
    <property type="evidence" value="ECO:0007669"/>
    <property type="project" value="TreeGrafter"/>
</dbReference>
<reference evidence="3" key="2">
    <citation type="submission" date="2025-09" db="UniProtKB">
        <authorList>
            <consortium name="Ensembl"/>
        </authorList>
    </citation>
    <scope>IDENTIFICATION</scope>
</reference>
<dbReference type="GO" id="GO:0005925">
    <property type="term" value="C:focal adhesion"/>
    <property type="evidence" value="ECO:0007669"/>
    <property type="project" value="TreeGrafter"/>
</dbReference>
<feature type="compositionally biased region" description="Pro residues" evidence="1">
    <location>
        <begin position="178"/>
        <end position="193"/>
    </location>
</feature>
<dbReference type="InterPro" id="IPR050606">
    <property type="entry name" value="Calponin-like"/>
</dbReference>
<dbReference type="InterPro" id="IPR001997">
    <property type="entry name" value="Calponin/LIMCH1"/>
</dbReference>
<dbReference type="PRINTS" id="PR00888">
    <property type="entry name" value="SM22CALPONIN"/>
</dbReference>
<dbReference type="Gene3D" id="1.10.418.10">
    <property type="entry name" value="Calponin-like domain"/>
    <property type="match status" value="1"/>
</dbReference>
<name>A0A8C5JSK3_JUNHY</name>
<organism evidence="3 4">
    <name type="scientific">Junco hyemalis</name>
    <name type="common">Dark-eyed junco</name>
    <dbReference type="NCBI Taxonomy" id="40217"/>
    <lineage>
        <taxon>Eukaryota</taxon>
        <taxon>Metazoa</taxon>
        <taxon>Chordata</taxon>
        <taxon>Craniata</taxon>
        <taxon>Vertebrata</taxon>
        <taxon>Euteleostomi</taxon>
        <taxon>Archelosauria</taxon>
        <taxon>Archosauria</taxon>
        <taxon>Dinosauria</taxon>
        <taxon>Saurischia</taxon>
        <taxon>Theropoda</taxon>
        <taxon>Coelurosauria</taxon>
        <taxon>Aves</taxon>
        <taxon>Neognathae</taxon>
        <taxon>Neoaves</taxon>
        <taxon>Telluraves</taxon>
        <taxon>Australaves</taxon>
        <taxon>Passeriformes</taxon>
        <taxon>Passerellidae</taxon>
        <taxon>Junco</taxon>
    </lineage>
</organism>
<dbReference type="PRINTS" id="PR00889">
    <property type="entry name" value="CALPONIN"/>
</dbReference>
<reference evidence="3" key="1">
    <citation type="submission" date="2025-08" db="UniProtKB">
        <authorList>
            <consortium name="Ensembl"/>
        </authorList>
    </citation>
    <scope>IDENTIFICATION</scope>
</reference>
<dbReference type="AlphaFoldDB" id="A0A8C5JSK3"/>
<sequence>MQRRGSCCWGCSGRAAGPCGSCSGCSSGCRACGTWTPTRSRPGRCPLGWRLHGWGCSAWPLAQKYDPQHERELRVWIEGTTGRRIGDNFMDGLKDGVILCELINKLQPGSVPKVNEPVQNWHKQLENIGNFLRAITRYGVKPHDIFEANDLFENTNHTQVQSTLIALARPARSRPPARRPPGPWPPPWPPGGG</sequence>
<dbReference type="InterPro" id="IPR003096">
    <property type="entry name" value="SM22_calponin"/>
</dbReference>
<dbReference type="GO" id="GO:0007015">
    <property type="term" value="P:actin filament organization"/>
    <property type="evidence" value="ECO:0007669"/>
    <property type="project" value="TreeGrafter"/>
</dbReference>
<accession>A0A8C5JSK3</accession>
<evidence type="ECO:0000313" key="3">
    <source>
        <dbReference type="Ensembl" id="ENSJHYP00000022939.1"/>
    </source>
</evidence>
<dbReference type="InterPro" id="IPR036872">
    <property type="entry name" value="CH_dom_sf"/>
</dbReference>
<dbReference type="Ensembl" id="ENSJHYT00000027672.1">
    <property type="protein sequence ID" value="ENSJHYP00000022939.1"/>
    <property type="gene ID" value="ENSJHYG00000017291.1"/>
</dbReference>
<keyword evidence="4" id="KW-1185">Reference proteome</keyword>
<evidence type="ECO:0000259" key="2">
    <source>
        <dbReference type="PROSITE" id="PS50021"/>
    </source>
</evidence>
<feature type="region of interest" description="Disordered" evidence="1">
    <location>
        <begin position="169"/>
        <end position="193"/>
    </location>
</feature>